<dbReference type="GO" id="GO:0006355">
    <property type="term" value="P:regulation of DNA-templated transcription"/>
    <property type="evidence" value="ECO:0007669"/>
    <property type="project" value="InterPro"/>
</dbReference>
<evidence type="ECO:0000256" key="5">
    <source>
        <dbReference type="SAM" id="Phobius"/>
    </source>
</evidence>
<dbReference type="InterPro" id="IPR011659">
    <property type="entry name" value="WD40"/>
</dbReference>
<evidence type="ECO:0000313" key="8">
    <source>
        <dbReference type="Proteomes" id="UP000033452"/>
    </source>
</evidence>
<keyword evidence="5" id="KW-1133">Transmembrane helix</keyword>
<comment type="similarity">
    <text evidence="1">Belongs to the TolB family.</text>
</comment>
<dbReference type="Pfam" id="PF07676">
    <property type="entry name" value="PD40"/>
    <property type="match status" value="2"/>
</dbReference>
<dbReference type="Proteomes" id="UP000033452">
    <property type="component" value="Unassembled WGS sequence"/>
</dbReference>
<dbReference type="InterPro" id="IPR036388">
    <property type="entry name" value="WH-like_DNA-bd_sf"/>
</dbReference>
<dbReference type="Gene3D" id="1.10.10.10">
    <property type="entry name" value="Winged helix-like DNA-binding domain superfamily/Winged helix DNA-binding domain"/>
    <property type="match status" value="1"/>
</dbReference>
<feature type="transmembrane region" description="Helical" evidence="5">
    <location>
        <begin position="139"/>
        <end position="159"/>
    </location>
</feature>
<dbReference type="AlphaFoldDB" id="A0A0F4QKV4"/>
<dbReference type="SMART" id="SM00862">
    <property type="entry name" value="Trans_reg_C"/>
    <property type="match status" value="1"/>
</dbReference>
<evidence type="ECO:0000256" key="1">
    <source>
        <dbReference type="ARBA" id="ARBA00009820"/>
    </source>
</evidence>
<dbReference type="EMBL" id="JXYA01000027">
    <property type="protein sequence ID" value="KJZ08266.1"/>
    <property type="molecule type" value="Genomic_DNA"/>
</dbReference>
<organism evidence="7 8">
    <name type="scientific">Pseudoalteromonas rubra</name>
    <dbReference type="NCBI Taxonomy" id="43658"/>
    <lineage>
        <taxon>Bacteria</taxon>
        <taxon>Pseudomonadati</taxon>
        <taxon>Pseudomonadota</taxon>
        <taxon>Gammaproteobacteria</taxon>
        <taxon>Alteromonadales</taxon>
        <taxon>Pseudoalteromonadaceae</taxon>
        <taxon>Pseudoalteromonas</taxon>
    </lineage>
</organism>
<dbReference type="CDD" id="cd00383">
    <property type="entry name" value="trans_reg_C"/>
    <property type="match status" value="1"/>
</dbReference>
<dbReference type="Gene3D" id="2.120.10.30">
    <property type="entry name" value="TolB, C-terminal domain"/>
    <property type="match status" value="2"/>
</dbReference>
<dbReference type="PANTHER" id="PTHR36842">
    <property type="entry name" value="PROTEIN TOLB HOMOLOG"/>
    <property type="match status" value="1"/>
</dbReference>
<feature type="region of interest" description="Disordered" evidence="4">
    <location>
        <begin position="107"/>
        <end position="131"/>
    </location>
</feature>
<dbReference type="PATRIC" id="fig|43658.5.peg.2678"/>
<reference evidence="7 8" key="1">
    <citation type="journal article" date="2015" name="BMC Genomics">
        <title>Genome mining reveals unlocked bioactive potential of marine Gram-negative bacteria.</title>
        <authorList>
            <person name="Machado H."/>
            <person name="Sonnenschein E.C."/>
            <person name="Melchiorsen J."/>
            <person name="Gram L."/>
        </authorList>
    </citation>
    <scope>NUCLEOTIDE SEQUENCE [LARGE SCALE GENOMIC DNA]</scope>
    <source>
        <strain evidence="7 8">S2471</strain>
    </source>
</reference>
<sequence>MTQQYWVGEFFVDLSRNQITVNQEVKTLAPKALSVLTVLAQQQGQVISQDAILDAVWQDTIVSPNTLQRCIAQLRKALGDDGKEQHFIKTHAKQGYSLECDVRWQTQSPSAAPTQHSEDTHPEPSHTPAPAQIRSRSQFGFALFAAAFFIVGLAASVLFEPSSSEQLTISEFRPLTATDNREVAGVYSPDGEYIVFHRFSTELCRNSIWAKRIDTQQEFRLTNNLDINGQHQFSPDGKTLAFVQTSTCVQPVTQKLCYHLMTLDFDKALQTPQTPTRVLECKNSQIREPQWLDSEHIALLQKTDERWKLIRYSMIDNSSAPLYEVSDGDIISYDYSRKDGLLAVIRLGEGEHYYLDMLRPDGELVSSHRIHYPNTIARFRPIYPNFSPYENQLAFSTGRQLYTLTYQGQVSPVTLPVDEPMGSPVFHPSGSRMLVIKGQYDSDILTMPFGNEASLQTSQATILERSTKEESNAVFQPGGNLLAFNSARSGQMQIWLSDGQVPRQLSNFPMDTFLYETHWSADGSELLTNADKALVKFALDGTAHAIALAHPIEQLFYWDSHAQTALAQLKINGVLTFAELNLTNSAIRVLNDREVTWALKTADGSLVYTDHMDRFWRSGPVEDELIEPLLDQGSERRFTAYGNTLYGINENAQLWSYDLHSGDFEIITTVDSEIIRISAVNDDQILLIKQLTSRKEVVELLLAE</sequence>
<dbReference type="InterPro" id="IPR016032">
    <property type="entry name" value="Sig_transdc_resp-reg_C-effctor"/>
</dbReference>
<accession>A0A0F4QKV4</accession>
<dbReference type="SUPFAM" id="SSF46894">
    <property type="entry name" value="C-terminal effector domain of the bipartite response regulators"/>
    <property type="match status" value="1"/>
</dbReference>
<keyword evidence="5" id="KW-0472">Membrane</keyword>
<dbReference type="SUPFAM" id="SSF82171">
    <property type="entry name" value="DPP6 N-terminal domain-like"/>
    <property type="match status" value="1"/>
</dbReference>
<proteinExistence type="inferred from homology"/>
<evidence type="ECO:0000313" key="7">
    <source>
        <dbReference type="EMBL" id="KJZ08266.1"/>
    </source>
</evidence>
<dbReference type="GO" id="GO:0000160">
    <property type="term" value="P:phosphorelay signal transduction system"/>
    <property type="evidence" value="ECO:0007669"/>
    <property type="project" value="InterPro"/>
</dbReference>
<dbReference type="OrthoDB" id="5693682at2"/>
<gene>
    <name evidence="7" type="ORF">TW77_12670</name>
</gene>
<dbReference type="RefSeq" id="WP_046005350.1">
    <property type="nucleotide sequence ID" value="NZ_JXYA01000027.1"/>
</dbReference>
<dbReference type="GO" id="GO:0003677">
    <property type="term" value="F:DNA binding"/>
    <property type="evidence" value="ECO:0007669"/>
    <property type="project" value="UniProtKB-UniRule"/>
</dbReference>
<evidence type="ECO:0000256" key="4">
    <source>
        <dbReference type="SAM" id="MobiDB-lite"/>
    </source>
</evidence>
<evidence type="ECO:0000259" key="6">
    <source>
        <dbReference type="PROSITE" id="PS51755"/>
    </source>
</evidence>
<keyword evidence="5" id="KW-0812">Transmembrane</keyword>
<name>A0A0F4QKV4_9GAMM</name>
<dbReference type="PROSITE" id="PS51755">
    <property type="entry name" value="OMPR_PHOB"/>
    <property type="match status" value="1"/>
</dbReference>
<dbReference type="InterPro" id="IPR011042">
    <property type="entry name" value="6-blade_b-propeller_TolB-like"/>
</dbReference>
<dbReference type="Pfam" id="PF00486">
    <property type="entry name" value="Trans_reg_C"/>
    <property type="match status" value="1"/>
</dbReference>
<comment type="caution">
    <text evidence="7">The sequence shown here is derived from an EMBL/GenBank/DDBJ whole genome shotgun (WGS) entry which is preliminary data.</text>
</comment>
<protein>
    <submittedName>
        <fullName evidence="7">Transcriptional regulator</fullName>
    </submittedName>
</protein>
<feature type="domain" description="OmpR/PhoB-type" evidence="6">
    <location>
        <begin position="2"/>
        <end position="100"/>
    </location>
</feature>
<keyword evidence="8" id="KW-1185">Reference proteome</keyword>
<keyword evidence="2 3" id="KW-0238">DNA-binding</keyword>
<evidence type="ECO:0000256" key="2">
    <source>
        <dbReference type="ARBA" id="ARBA00023125"/>
    </source>
</evidence>
<feature type="DNA-binding region" description="OmpR/PhoB-type" evidence="3">
    <location>
        <begin position="2"/>
        <end position="100"/>
    </location>
</feature>
<dbReference type="InterPro" id="IPR001867">
    <property type="entry name" value="OmpR/PhoB-type_DNA-bd"/>
</dbReference>
<evidence type="ECO:0000256" key="3">
    <source>
        <dbReference type="PROSITE-ProRule" id="PRU01091"/>
    </source>
</evidence>
<dbReference type="PANTHER" id="PTHR36842:SF1">
    <property type="entry name" value="PROTEIN TOLB"/>
    <property type="match status" value="1"/>
</dbReference>